<dbReference type="Proteomes" id="UP000269019">
    <property type="component" value="Chromosome"/>
</dbReference>
<comment type="function">
    <text evidence="1 11">Essential for recycling GMP and indirectly, cGMP.</text>
</comment>
<dbReference type="Gene3D" id="3.30.63.10">
    <property type="entry name" value="Guanylate Kinase phosphate binding domain"/>
    <property type="match status" value="1"/>
</dbReference>
<dbReference type="KEGG" id="ccho:CCHOA_06270"/>
<dbReference type="GO" id="GO:0005524">
    <property type="term" value="F:ATP binding"/>
    <property type="evidence" value="ECO:0007669"/>
    <property type="project" value="UniProtKB-UniRule"/>
</dbReference>
<keyword evidence="5 11" id="KW-0808">Transferase</keyword>
<dbReference type="AlphaFoldDB" id="A0A3G6J7A2"/>
<keyword evidence="6 11" id="KW-0547">Nucleotide-binding</keyword>
<dbReference type="CDD" id="cd00071">
    <property type="entry name" value="GMPK"/>
    <property type="match status" value="1"/>
</dbReference>
<evidence type="ECO:0000256" key="7">
    <source>
        <dbReference type="ARBA" id="ARBA00022777"/>
    </source>
</evidence>
<comment type="subcellular location">
    <subcellularLocation>
        <location evidence="11">Cytoplasm</location>
    </subcellularLocation>
</comment>
<dbReference type="RefSeq" id="WP_123928030.1">
    <property type="nucleotide sequence ID" value="NZ_CP033896.1"/>
</dbReference>
<feature type="domain" description="Guanylate kinase-like" evidence="12">
    <location>
        <begin position="6"/>
        <end position="186"/>
    </location>
</feature>
<comment type="similarity">
    <text evidence="2 11">Belongs to the guanylate kinase family.</text>
</comment>
<keyword evidence="8 11" id="KW-0067">ATP-binding</keyword>
<proteinExistence type="inferred from homology"/>
<evidence type="ECO:0000256" key="2">
    <source>
        <dbReference type="ARBA" id="ARBA00005790"/>
    </source>
</evidence>
<comment type="catalytic activity">
    <reaction evidence="10 11">
        <text>GMP + ATP = GDP + ADP</text>
        <dbReference type="Rhea" id="RHEA:20780"/>
        <dbReference type="ChEBI" id="CHEBI:30616"/>
        <dbReference type="ChEBI" id="CHEBI:58115"/>
        <dbReference type="ChEBI" id="CHEBI:58189"/>
        <dbReference type="ChEBI" id="CHEBI:456216"/>
        <dbReference type="EC" id="2.7.4.8"/>
    </reaction>
</comment>
<dbReference type="NCBIfam" id="TIGR03263">
    <property type="entry name" value="guanyl_kin"/>
    <property type="match status" value="1"/>
</dbReference>
<evidence type="ECO:0000313" key="13">
    <source>
        <dbReference type="EMBL" id="AZA13653.1"/>
    </source>
</evidence>
<keyword evidence="11" id="KW-0963">Cytoplasm</keyword>
<dbReference type="HAMAP" id="MF_00328">
    <property type="entry name" value="Guanylate_kinase"/>
    <property type="match status" value="1"/>
</dbReference>
<dbReference type="OrthoDB" id="9808150at2"/>
<evidence type="ECO:0000313" key="14">
    <source>
        <dbReference type="Proteomes" id="UP000269019"/>
    </source>
</evidence>
<evidence type="ECO:0000256" key="5">
    <source>
        <dbReference type="ARBA" id="ARBA00022679"/>
    </source>
</evidence>
<keyword evidence="7 11" id="KW-0418">Kinase</keyword>
<evidence type="ECO:0000256" key="1">
    <source>
        <dbReference type="ARBA" id="ARBA00003531"/>
    </source>
</evidence>
<evidence type="ECO:0000259" key="12">
    <source>
        <dbReference type="PROSITE" id="PS50052"/>
    </source>
</evidence>
<dbReference type="GO" id="GO:0005829">
    <property type="term" value="C:cytosol"/>
    <property type="evidence" value="ECO:0007669"/>
    <property type="project" value="TreeGrafter"/>
</dbReference>
<feature type="binding site" evidence="11">
    <location>
        <begin position="13"/>
        <end position="20"/>
    </location>
    <ligand>
        <name>ATP</name>
        <dbReference type="ChEBI" id="CHEBI:30616"/>
    </ligand>
</feature>
<sequence length="190" mass="20523">MAAQPGRLVVLLGPSAVGKSTVVSRLREEIDDLYFSVSMTTRAPRPGEVEGRDYYFVSPDEFQSHIDAGDMLEWADIHGGLQRSGTPAGPVDQALADGRPVLVEVDLAGARAVRASRPESTSVFLAPPSWDELVARLTGRGTESSEAIERRLTTAKQELDAQDEFDHIVVNDDLERAVAALRAVLLGESP</sequence>
<accession>A0A3G6J7A2</accession>
<dbReference type="InterPro" id="IPR027417">
    <property type="entry name" value="P-loop_NTPase"/>
</dbReference>
<dbReference type="PROSITE" id="PS50052">
    <property type="entry name" value="GUANYLATE_KINASE_2"/>
    <property type="match status" value="1"/>
</dbReference>
<keyword evidence="14" id="KW-1185">Reference proteome</keyword>
<name>A0A3G6J7A2_9CORY</name>
<dbReference type="FunFam" id="3.30.63.10:FF:000002">
    <property type="entry name" value="Guanylate kinase 1"/>
    <property type="match status" value="1"/>
</dbReference>
<dbReference type="GO" id="GO:0004385">
    <property type="term" value="F:GMP kinase activity"/>
    <property type="evidence" value="ECO:0007669"/>
    <property type="project" value="UniProtKB-UniRule"/>
</dbReference>
<dbReference type="InterPro" id="IPR020590">
    <property type="entry name" value="Guanylate_kinase_CS"/>
</dbReference>
<evidence type="ECO:0000256" key="6">
    <source>
        <dbReference type="ARBA" id="ARBA00022741"/>
    </source>
</evidence>
<protein>
    <recommendedName>
        <fullName evidence="4 11">Guanylate kinase</fullName>
        <ecNumber evidence="3 11">2.7.4.8</ecNumber>
    </recommendedName>
    <alternativeName>
        <fullName evidence="9 11">GMP kinase</fullName>
    </alternativeName>
</protein>
<dbReference type="InterPro" id="IPR017665">
    <property type="entry name" value="Guanylate_kinase"/>
</dbReference>
<dbReference type="EC" id="2.7.4.8" evidence="3 11"/>
<dbReference type="PANTHER" id="PTHR23117:SF13">
    <property type="entry name" value="GUANYLATE KINASE"/>
    <property type="match status" value="1"/>
</dbReference>
<dbReference type="Gene3D" id="3.40.50.300">
    <property type="entry name" value="P-loop containing nucleotide triphosphate hydrolases"/>
    <property type="match status" value="1"/>
</dbReference>
<dbReference type="InterPro" id="IPR008144">
    <property type="entry name" value="Guanylate_kin-like_dom"/>
</dbReference>
<dbReference type="PROSITE" id="PS00856">
    <property type="entry name" value="GUANYLATE_KINASE_1"/>
    <property type="match status" value="1"/>
</dbReference>
<dbReference type="SUPFAM" id="SSF52540">
    <property type="entry name" value="P-loop containing nucleoside triphosphate hydrolases"/>
    <property type="match status" value="1"/>
</dbReference>
<evidence type="ECO:0000256" key="8">
    <source>
        <dbReference type="ARBA" id="ARBA00022840"/>
    </source>
</evidence>
<dbReference type="InterPro" id="IPR008145">
    <property type="entry name" value="GK/Ca_channel_bsu"/>
</dbReference>
<dbReference type="SMART" id="SM00072">
    <property type="entry name" value="GuKc"/>
    <property type="match status" value="1"/>
</dbReference>
<gene>
    <name evidence="11 13" type="primary">gmk</name>
    <name evidence="13" type="ORF">CCHOA_06270</name>
</gene>
<dbReference type="PANTHER" id="PTHR23117">
    <property type="entry name" value="GUANYLATE KINASE-RELATED"/>
    <property type="match status" value="1"/>
</dbReference>
<reference evidence="13 14" key="1">
    <citation type="submission" date="2018-11" db="EMBL/GenBank/DDBJ databases">
        <authorList>
            <person name="Kleinhagauer T."/>
            <person name="Glaeser S.P."/>
            <person name="Spergser J."/>
            <person name="Ruckert C."/>
            <person name="Kaempfer P."/>
            <person name="Busse H.-J."/>
        </authorList>
    </citation>
    <scope>NUCLEOTIDE SEQUENCE [LARGE SCALE GENOMIC DNA]</scope>
    <source>
        <strain evidence="13 14">200CH</strain>
    </source>
</reference>
<evidence type="ECO:0000256" key="3">
    <source>
        <dbReference type="ARBA" id="ARBA00012961"/>
    </source>
</evidence>
<dbReference type="EMBL" id="CP033896">
    <property type="protein sequence ID" value="AZA13653.1"/>
    <property type="molecule type" value="Genomic_DNA"/>
</dbReference>
<evidence type="ECO:0000256" key="9">
    <source>
        <dbReference type="ARBA" id="ARBA00030128"/>
    </source>
</evidence>
<evidence type="ECO:0000256" key="11">
    <source>
        <dbReference type="HAMAP-Rule" id="MF_00328"/>
    </source>
</evidence>
<evidence type="ECO:0000256" key="4">
    <source>
        <dbReference type="ARBA" id="ARBA00016296"/>
    </source>
</evidence>
<organism evidence="13 14">
    <name type="scientific">Corynebacterium choanae</name>
    <dbReference type="NCBI Taxonomy" id="1862358"/>
    <lineage>
        <taxon>Bacteria</taxon>
        <taxon>Bacillati</taxon>
        <taxon>Actinomycetota</taxon>
        <taxon>Actinomycetes</taxon>
        <taxon>Mycobacteriales</taxon>
        <taxon>Corynebacteriaceae</taxon>
        <taxon>Corynebacterium</taxon>
    </lineage>
</organism>
<evidence type="ECO:0000256" key="10">
    <source>
        <dbReference type="ARBA" id="ARBA00048594"/>
    </source>
</evidence>
<dbReference type="Pfam" id="PF00625">
    <property type="entry name" value="Guanylate_kin"/>
    <property type="match status" value="1"/>
</dbReference>